<dbReference type="GeneID" id="92359604"/>
<dbReference type="EMBL" id="JAFHLR010000029">
    <property type="protein sequence ID" value="KAG5473604.1"/>
    <property type="molecule type" value="Genomic_DNA"/>
</dbReference>
<dbReference type="RefSeq" id="XP_067061607.1">
    <property type="nucleotide sequence ID" value="XM_067205670.1"/>
</dbReference>
<dbReference type="Proteomes" id="UP000674143">
    <property type="component" value="Unassembled WGS sequence"/>
</dbReference>
<keyword evidence="3" id="KW-1185">Reference proteome</keyword>
<reference evidence="3" key="2">
    <citation type="journal article" date="2021" name="Sci. Data">
        <title>Chromosome-scale genome sequencing, assembly and annotation of six genomes from subfamily Leishmaniinae.</title>
        <authorList>
            <person name="Almutairi H."/>
            <person name="Urbaniak M.D."/>
            <person name="Bates M.D."/>
            <person name="Jariyapan N."/>
            <person name="Kwakye-Nuako G."/>
            <person name="Thomaz Soccol V."/>
            <person name="Al-Salem W.S."/>
            <person name="Dillon R.J."/>
            <person name="Bates P.A."/>
            <person name="Gatherer D."/>
        </authorList>
    </citation>
    <scope>NUCLEOTIDE SEQUENCE [LARGE SCALE GENOMIC DNA]</scope>
</reference>
<protein>
    <submittedName>
        <fullName evidence="2">Uncharacterized protein</fullName>
    </submittedName>
</protein>
<comment type="caution">
    <text evidence="2">The sequence shown here is derived from an EMBL/GenBank/DDBJ whole genome shotgun (WGS) entry which is preliminary data.</text>
</comment>
<feature type="region of interest" description="Disordered" evidence="1">
    <location>
        <begin position="287"/>
        <end position="309"/>
    </location>
</feature>
<feature type="region of interest" description="Disordered" evidence="1">
    <location>
        <begin position="322"/>
        <end position="358"/>
    </location>
</feature>
<gene>
    <name evidence="2" type="ORF">LSCM4_03674</name>
</gene>
<organism evidence="2 3">
    <name type="scientific">Leishmania orientalis</name>
    <dbReference type="NCBI Taxonomy" id="2249476"/>
    <lineage>
        <taxon>Eukaryota</taxon>
        <taxon>Discoba</taxon>
        <taxon>Euglenozoa</taxon>
        <taxon>Kinetoplastea</taxon>
        <taxon>Metakinetoplastina</taxon>
        <taxon>Trypanosomatida</taxon>
        <taxon>Trypanosomatidae</taxon>
        <taxon>Leishmaniinae</taxon>
        <taxon>Leishmania</taxon>
    </lineage>
</organism>
<feature type="compositionally biased region" description="Polar residues" evidence="1">
    <location>
        <begin position="322"/>
        <end position="333"/>
    </location>
</feature>
<reference evidence="3" key="1">
    <citation type="journal article" date="2021" name="Microbiol. Resour. Announc.">
        <title>LGAAP: Leishmaniinae Genome Assembly and Annotation Pipeline.</title>
        <authorList>
            <person name="Almutairi H."/>
            <person name="Urbaniak M.D."/>
            <person name="Bates M.D."/>
            <person name="Jariyapan N."/>
            <person name="Kwakye-Nuako G."/>
            <person name="Thomaz-Soccol V."/>
            <person name="Al-Salem W.S."/>
            <person name="Dillon R.J."/>
            <person name="Bates P.A."/>
            <person name="Gatherer D."/>
        </authorList>
    </citation>
    <scope>NUCLEOTIDE SEQUENCE [LARGE SCALE GENOMIC DNA]</scope>
</reference>
<evidence type="ECO:0000313" key="3">
    <source>
        <dbReference type="Proteomes" id="UP000674143"/>
    </source>
</evidence>
<dbReference type="AlphaFoldDB" id="A0A836GJU5"/>
<proteinExistence type="predicted"/>
<name>A0A836GJU5_9TRYP</name>
<feature type="compositionally biased region" description="Low complexity" evidence="1">
    <location>
        <begin position="344"/>
        <end position="356"/>
    </location>
</feature>
<accession>A0A836GJU5</accession>
<evidence type="ECO:0000256" key="1">
    <source>
        <dbReference type="SAM" id="MobiDB-lite"/>
    </source>
</evidence>
<dbReference type="KEGG" id="loi:92359604"/>
<sequence>MFNPYDPRRVYLDPNSSSTSIPFSYATASSSSQVPLGPRPEGNIVYLTPGFTSQVPGTSSASSSTAELVNPQLLGTQAASQRTGEASTAATTSASVSIVNLMQPAQPLPNISYDPARMSTGTTAPFPRYLATQPTFSQSNTPLQAAQPQMLQQPIVLQANSPSPTFAPSGAAATSPGSQRLMLISGPAPARSMNPFYPYQATAAGAPAAMQSSSSHHPPATTTQLISPLQVASHASQSRSGSGNFAYVVESGSPAPLLAYSMPQQSFVPVTNPPWSPGAALSVLSSASGTPTMAPRKGNSGVEAASLRSSAQQSLATSVVVGSQNNLPGTSPASPDAAPTSMPTARAGGTTAAAGGSPDGIQPAALGVRNFFAPEPVGSCLLPNLPLDPIIPPLALPCPRWGKLPRS</sequence>
<evidence type="ECO:0000313" key="2">
    <source>
        <dbReference type="EMBL" id="KAG5473604.1"/>
    </source>
</evidence>